<name>A0A9D3ZPG8_9ROSI</name>
<dbReference type="Proteomes" id="UP000828251">
    <property type="component" value="Unassembled WGS sequence"/>
</dbReference>
<comment type="caution">
    <text evidence="1">The sequence shown here is derived from an EMBL/GenBank/DDBJ whole genome shotgun (WGS) entry which is preliminary data.</text>
</comment>
<organism evidence="1 2">
    <name type="scientific">Gossypium stocksii</name>
    <dbReference type="NCBI Taxonomy" id="47602"/>
    <lineage>
        <taxon>Eukaryota</taxon>
        <taxon>Viridiplantae</taxon>
        <taxon>Streptophyta</taxon>
        <taxon>Embryophyta</taxon>
        <taxon>Tracheophyta</taxon>
        <taxon>Spermatophyta</taxon>
        <taxon>Magnoliopsida</taxon>
        <taxon>eudicotyledons</taxon>
        <taxon>Gunneridae</taxon>
        <taxon>Pentapetalae</taxon>
        <taxon>rosids</taxon>
        <taxon>malvids</taxon>
        <taxon>Malvales</taxon>
        <taxon>Malvaceae</taxon>
        <taxon>Malvoideae</taxon>
        <taxon>Gossypium</taxon>
    </lineage>
</organism>
<dbReference type="EMBL" id="JAIQCV010000010">
    <property type="protein sequence ID" value="KAH1055734.1"/>
    <property type="molecule type" value="Genomic_DNA"/>
</dbReference>
<sequence>MQRVLNSTVGKLTERNDAFKAMRSVGATLNRKINVLKPKEFTGTRFASNVGNFLWGIEQYFRAKGIMDNATKVNIVVMYFTDVVLLWWHHKSTNERRGGTVIGTWVEFQKEFKEFSELILQISNLSEKKTLFFFMDGLKPWANMSCNLEEFKNSQKP</sequence>
<evidence type="ECO:0000313" key="1">
    <source>
        <dbReference type="EMBL" id="KAH1055734.1"/>
    </source>
</evidence>
<gene>
    <name evidence="1" type="ORF">J1N35_033799</name>
</gene>
<protein>
    <submittedName>
        <fullName evidence="1">Uncharacterized protein</fullName>
    </submittedName>
</protein>
<evidence type="ECO:0000313" key="2">
    <source>
        <dbReference type="Proteomes" id="UP000828251"/>
    </source>
</evidence>
<keyword evidence="2" id="KW-1185">Reference proteome</keyword>
<dbReference type="AlphaFoldDB" id="A0A9D3ZPG8"/>
<proteinExistence type="predicted"/>
<dbReference type="OrthoDB" id="997674at2759"/>
<reference evidence="1 2" key="1">
    <citation type="journal article" date="2021" name="Plant Biotechnol. J.">
        <title>Multi-omics assisted identification of the key and species-specific regulatory components of drought-tolerant mechanisms in Gossypium stocksii.</title>
        <authorList>
            <person name="Yu D."/>
            <person name="Ke L."/>
            <person name="Zhang D."/>
            <person name="Wu Y."/>
            <person name="Sun Y."/>
            <person name="Mei J."/>
            <person name="Sun J."/>
            <person name="Sun Y."/>
        </authorList>
    </citation>
    <scope>NUCLEOTIDE SEQUENCE [LARGE SCALE GENOMIC DNA]</scope>
    <source>
        <strain evidence="2">cv. E1</strain>
        <tissue evidence="1">Leaf</tissue>
    </source>
</reference>
<accession>A0A9D3ZPG8</accession>